<dbReference type="EMBL" id="CH476618">
    <property type="protein sequence ID" value="EEP81953.1"/>
    <property type="molecule type" value="Genomic_DNA"/>
</dbReference>
<dbReference type="OrthoDB" id="4207188at2759"/>
<dbReference type="RefSeq" id="XP_002583851.1">
    <property type="nucleotide sequence ID" value="XM_002583805.1"/>
</dbReference>
<dbReference type="AlphaFoldDB" id="C4JW76"/>
<dbReference type="Proteomes" id="UP000002058">
    <property type="component" value="Unassembled WGS sequence"/>
</dbReference>
<sequence length="368" mass="41998">MAPFFQSELDDARNEWFDKFPNFASGLNIYKVEAYKSGSKIEEEQFLALRTCWVRIHLRNFNPLDWGIRNVDHAYDYLKSQQAWKDYIRATGPLDFNLVLPVPSLGAFGFVWYYQQLVYKVDSDDMEASAKVDFSPIARRTRSKIKEHELREQQLQTPSKPSRGSPPPLPELKDIEMLSSSFDADQTPESAEIPDDPTDSNYTENVSASTLEDEQIVNTALISLASVVTFSHPKSKGHWSLRRKAFKFGADKETDKDKLYEARIDGHLFNAAEPSVSQGDCGGQKAEAQITSRYQNARNRTDGSLDIRGTRFSPTNWKPFKYLKDPSYSAPCPSLMTMFECGPWKVSDKNHMRNFSTILLAMTYQLAH</sequence>
<evidence type="ECO:0000313" key="3">
    <source>
        <dbReference type="Proteomes" id="UP000002058"/>
    </source>
</evidence>
<dbReference type="OMA" id="WIKNDCE"/>
<accession>C4JW76</accession>
<keyword evidence="3" id="KW-1185">Reference proteome</keyword>
<evidence type="ECO:0000313" key="2">
    <source>
        <dbReference type="EMBL" id="EEP81953.1"/>
    </source>
</evidence>
<feature type="region of interest" description="Disordered" evidence="1">
    <location>
        <begin position="143"/>
        <end position="173"/>
    </location>
</feature>
<dbReference type="STRING" id="336963.C4JW76"/>
<dbReference type="GeneID" id="8437345"/>
<dbReference type="HOGENOM" id="CLU_046151_0_0_1"/>
<dbReference type="eggNOG" id="ENOG502R0Q7">
    <property type="taxonomic scope" value="Eukaryota"/>
</dbReference>
<dbReference type="KEGG" id="ure:UREG_06818"/>
<organism evidence="2 3">
    <name type="scientific">Uncinocarpus reesii (strain UAMH 1704)</name>
    <dbReference type="NCBI Taxonomy" id="336963"/>
    <lineage>
        <taxon>Eukaryota</taxon>
        <taxon>Fungi</taxon>
        <taxon>Dikarya</taxon>
        <taxon>Ascomycota</taxon>
        <taxon>Pezizomycotina</taxon>
        <taxon>Eurotiomycetes</taxon>
        <taxon>Eurotiomycetidae</taxon>
        <taxon>Onygenales</taxon>
        <taxon>Onygenaceae</taxon>
        <taxon>Uncinocarpus</taxon>
    </lineage>
</organism>
<protein>
    <submittedName>
        <fullName evidence="2">Uncharacterized protein</fullName>
    </submittedName>
</protein>
<evidence type="ECO:0000256" key="1">
    <source>
        <dbReference type="SAM" id="MobiDB-lite"/>
    </source>
</evidence>
<feature type="compositionally biased region" description="Polar residues" evidence="1">
    <location>
        <begin position="153"/>
        <end position="162"/>
    </location>
</feature>
<reference evidence="3" key="1">
    <citation type="journal article" date="2009" name="Genome Res.">
        <title>Comparative genomic analyses of the human fungal pathogens Coccidioides and their relatives.</title>
        <authorList>
            <person name="Sharpton T.J."/>
            <person name="Stajich J.E."/>
            <person name="Rounsley S.D."/>
            <person name="Gardner M.J."/>
            <person name="Wortman J.R."/>
            <person name="Jordar V.S."/>
            <person name="Maiti R."/>
            <person name="Kodira C.D."/>
            <person name="Neafsey D.E."/>
            <person name="Zeng Q."/>
            <person name="Hung C.-Y."/>
            <person name="McMahan C."/>
            <person name="Muszewska A."/>
            <person name="Grynberg M."/>
            <person name="Mandel M.A."/>
            <person name="Kellner E.M."/>
            <person name="Barker B.M."/>
            <person name="Galgiani J.N."/>
            <person name="Orbach M.J."/>
            <person name="Kirkland T.N."/>
            <person name="Cole G.T."/>
            <person name="Henn M.R."/>
            <person name="Birren B.W."/>
            <person name="Taylor J.W."/>
        </authorList>
    </citation>
    <scope>NUCLEOTIDE SEQUENCE [LARGE SCALE GENOMIC DNA]</scope>
    <source>
        <strain evidence="3">UAMH 1704</strain>
    </source>
</reference>
<dbReference type="VEuPathDB" id="FungiDB:UREG_06818"/>
<name>C4JW76_UNCRE</name>
<dbReference type="InParanoid" id="C4JW76"/>
<gene>
    <name evidence="2" type="ORF">UREG_06818</name>
</gene>
<proteinExistence type="predicted"/>